<evidence type="ECO:0000256" key="3">
    <source>
        <dbReference type="ARBA" id="ARBA00022692"/>
    </source>
</evidence>
<organism evidence="11 12">
    <name type="scientific">Priapulus caudatus</name>
    <name type="common">Priapulid worm</name>
    <dbReference type="NCBI Taxonomy" id="37621"/>
    <lineage>
        <taxon>Eukaryota</taxon>
        <taxon>Metazoa</taxon>
        <taxon>Ecdysozoa</taxon>
        <taxon>Scalidophora</taxon>
        <taxon>Priapulida</taxon>
        <taxon>Priapulimorpha</taxon>
        <taxon>Priapulimorphida</taxon>
        <taxon>Priapulidae</taxon>
        <taxon>Priapulus</taxon>
    </lineage>
</organism>
<dbReference type="PANTHER" id="PTHR21723:SF3">
    <property type="entry name" value="PROTEIN RIC-3"/>
    <property type="match status" value="1"/>
</dbReference>
<dbReference type="PROSITE" id="PS51257">
    <property type="entry name" value="PROKAR_LIPOPROTEIN"/>
    <property type="match status" value="1"/>
</dbReference>
<dbReference type="RefSeq" id="XP_014665624.1">
    <property type="nucleotide sequence ID" value="XM_014810138.1"/>
</dbReference>
<feature type="compositionally biased region" description="Polar residues" evidence="8">
    <location>
        <begin position="435"/>
        <end position="444"/>
    </location>
</feature>
<keyword evidence="11" id="KW-1185">Reference proteome</keyword>
<feature type="region of interest" description="Disordered" evidence="8">
    <location>
        <begin position="67"/>
        <end position="94"/>
    </location>
</feature>
<dbReference type="InterPro" id="IPR026160">
    <property type="entry name" value="Ric3"/>
</dbReference>
<feature type="compositionally biased region" description="Low complexity" evidence="8">
    <location>
        <begin position="403"/>
        <end position="422"/>
    </location>
</feature>
<keyword evidence="7" id="KW-0175">Coiled coil</keyword>
<keyword evidence="4" id="KW-0256">Endoplasmic reticulum</keyword>
<evidence type="ECO:0000313" key="12">
    <source>
        <dbReference type="RefSeq" id="XP_014665624.1"/>
    </source>
</evidence>
<dbReference type="PANTHER" id="PTHR21723">
    <property type="entry name" value="RESISTANCE TO INHIBITORS OF CHOLINESTERASE PROTEIN 3 RIC3"/>
    <property type="match status" value="1"/>
</dbReference>
<feature type="region of interest" description="Disordered" evidence="8">
    <location>
        <begin position="276"/>
        <end position="348"/>
    </location>
</feature>
<dbReference type="InterPro" id="IPR032763">
    <property type="entry name" value="RIC3_N"/>
</dbReference>
<feature type="transmembrane region" description="Helical" evidence="9">
    <location>
        <begin position="12"/>
        <end position="33"/>
    </location>
</feature>
<evidence type="ECO:0000256" key="8">
    <source>
        <dbReference type="SAM" id="MobiDB-lite"/>
    </source>
</evidence>
<comment type="subcellular location">
    <subcellularLocation>
        <location evidence="1">Endoplasmic reticulum membrane</location>
    </subcellularLocation>
</comment>
<reference evidence="12" key="1">
    <citation type="submission" date="2025-08" db="UniProtKB">
        <authorList>
            <consortium name="RefSeq"/>
        </authorList>
    </citation>
    <scope>IDENTIFICATION</scope>
</reference>
<sequence length="486" mass="54518">MAFGQGRNSAIFVFAVVVGCFAILYPKIFYPIIKSTFFSSSRDKYEDEFIPPSHMGRGKPIRRVSSDVQRPPMHADGGLGSRGPPLNPAMRGAQEARKLPESSKSSMHTYMPVCAIGVIIFLLYTFFKAFMKREPDPQEEEIMRNYYKKLHYNEREKKFEYDDLDEYGLDPDYVDFIKKRRAAGQRGGQREDKYIGTHEMDELQKRLEETEGAMDKIMTQMNILSDKLANTGVLQDLERINRTVRAKTKGGILTKEQMQARLDRVMLQMQLIADVAESEQQQKQDATEEEKSSTGTSSTPDLDGFNIVSSETQSSPDMEGYEVIDKDHNRKSEERHVNEKAESSRTSYNIKVEDVGTTSDTGYKASDTRDITAKTCDPTADVDDTTVDSRTDGTSNTTAMSEGTIADGGDTSIGDTGDITMDQAADEETEETGNRECQSSQEYNHAQAVRDHSGNSSAFNEDSTNQDELDELCMEASQVVTEKIEE</sequence>
<dbReference type="Pfam" id="PF15361">
    <property type="entry name" value="RIC3"/>
    <property type="match status" value="1"/>
</dbReference>
<keyword evidence="6 9" id="KW-0472">Membrane</keyword>
<keyword evidence="5 9" id="KW-1133">Transmembrane helix</keyword>
<evidence type="ECO:0000256" key="5">
    <source>
        <dbReference type="ARBA" id="ARBA00022989"/>
    </source>
</evidence>
<evidence type="ECO:0000256" key="1">
    <source>
        <dbReference type="ARBA" id="ARBA00004586"/>
    </source>
</evidence>
<accession>A0ABM1E0A3</accession>
<feature type="compositionally biased region" description="Basic and acidic residues" evidence="8">
    <location>
        <begin position="280"/>
        <end position="292"/>
    </location>
</feature>
<dbReference type="GeneID" id="106807705"/>
<dbReference type="Proteomes" id="UP000695022">
    <property type="component" value="Unplaced"/>
</dbReference>
<evidence type="ECO:0000313" key="11">
    <source>
        <dbReference type="Proteomes" id="UP000695022"/>
    </source>
</evidence>
<keyword evidence="3 9" id="KW-0812">Transmembrane</keyword>
<name>A0ABM1E0A3_PRICU</name>
<evidence type="ECO:0000256" key="7">
    <source>
        <dbReference type="SAM" id="Coils"/>
    </source>
</evidence>
<evidence type="ECO:0000259" key="10">
    <source>
        <dbReference type="Pfam" id="PF15361"/>
    </source>
</evidence>
<gene>
    <name evidence="12" type="primary">LOC106807705</name>
</gene>
<feature type="coiled-coil region" evidence="7">
    <location>
        <begin position="200"/>
        <end position="227"/>
    </location>
</feature>
<protein>
    <submittedName>
        <fullName evidence="12">Resistance to inhibitors of cholinesterase protein 3-like</fullName>
    </submittedName>
</protein>
<feature type="domain" description="Resistance to inhibitors of cholinesterase protein 3 N-terminal" evidence="10">
    <location>
        <begin position="17"/>
        <end position="219"/>
    </location>
</feature>
<evidence type="ECO:0000256" key="9">
    <source>
        <dbReference type="SAM" id="Phobius"/>
    </source>
</evidence>
<evidence type="ECO:0000256" key="2">
    <source>
        <dbReference type="ARBA" id="ARBA00008538"/>
    </source>
</evidence>
<feature type="compositionally biased region" description="Basic and acidic residues" evidence="8">
    <location>
        <begin position="323"/>
        <end position="343"/>
    </location>
</feature>
<feature type="transmembrane region" description="Helical" evidence="9">
    <location>
        <begin position="109"/>
        <end position="127"/>
    </location>
</feature>
<feature type="compositionally biased region" description="Polar residues" evidence="8">
    <location>
        <begin position="454"/>
        <end position="463"/>
    </location>
</feature>
<comment type="similarity">
    <text evidence="2">Belongs to the ric-3 family.</text>
</comment>
<proteinExistence type="inferred from homology"/>
<feature type="compositionally biased region" description="Polar residues" evidence="8">
    <location>
        <begin position="307"/>
        <end position="316"/>
    </location>
</feature>
<feature type="region of interest" description="Disordered" evidence="8">
    <location>
        <begin position="376"/>
        <end position="470"/>
    </location>
</feature>
<evidence type="ECO:0000256" key="4">
    <source>
        <dbReference type="ARBA" id="ARBA00022824"/>
    </source>
</evidence>
<evidence type="ECO:0000256" key="6">
    <source>
        <dbReference type="ARBA" id="ARBA00023136"/>
    </source>
</evidence>